<feature type="region of interest" description="Disordered" evidence="2">
    <location>
        <begin position="276"/>
        <end position="312"/>
    </location>
</feature>
<keyword evidence="1" id="KW-0175">Coiled coil</keyword>
<feature type="region of interest" description="Disordered" evidence="2">
    <location>
        <begin position="16"/>
        <end position="45"/>
    </location>
</feature>
<evidence type="ECO:0000256" key="2">
    <source>
        <dbReference type="SAM" id="MobiDB-lite"/>
    </source>
</evidence>
<accession>A0A7S4CS65</accession>
<evidence type="ECO:0000256" key="1">
    <source>
        <dbReference type="SAM" id="Coils"/>
    </source>
</evidence>
<feature type="compositionally biased region" description="Polar residues" evidence="2">
    <location>
        <begin position="276"/>
        <end position="300"/>
    </location>
</feature>
<feature type="compositionally biased region" description="Low complexity" evidence="2">
    <location>
        <begin position="31"/>
        <end position="45"/>
    </location>
</feature>
<feature type="compositionally biased region" description="Basic and acidic residues" evidence="2">
    <location>
        <begin position="453"/>
        <end position="462"/>
    </location>
</feature>
<feature type="compositionally biased region" description="Pro residues" evidence="2">
    <location>
        <begin position="75"/>
        <end position="90"/>
    </location>
</feature>
<feature type="compositionally biased region" description="Pro residues" evidence="2">
    <location>
        <begin position="399"/>
        <end position="411"/>
    </location>
</feature>
<proteinExistence type="predicted"/>
<dbReference type="AlphaFoldDB" id="A0A7S4CS65"/>
<feature type="region of interest" description="Disordered" evidence="2">
    <location>
        <begin position="75"/>
        <end position="103"/>
    </location>
</feature>
<evidence type="ECO:0000313" key="3">
    <source>
        <dbReference type="EMBL" id="CAE0804811.1"/>
    </source>
</evidence>
<reference evidence="3" key="1">
    <citation type="submission" date="2021-01" db="EMBL/GenBank/DDBJ databases">
        <authorList>
            <person name="Corre E."/>
            <person name="Pelletier E."/>
            <person name="Niang G."/>
            <person name="Scheremetjew M."/>
            <person name="Finn R."/>
            <person name="Kale V."/>
            <person name="Holt S."/>
            <person name="Cochrane G."/>
            <person name="Meng A."/>
            <person name="Brown T."/>
            <person name="Cohen L."/>
        </authorList>
    </citation>
    <scope>NUCLEOTIDE SEQUENCE</scope>
    <source>
        <strain evidence="3">CCMP1594</strain>
    </source>
</reference>
<dbReference type="EMBL" id="HBJA01045736">
    <property type="protein sequence ID" value="CAE0804811.1"/>
    <property type="molecule type" value="Transcribed_RNA"/>
</dbReference>
<organism evidence="3">
    <name type="scientific">Eutreptiella gymnastica</name>
    <dbReference type="NCBI Taxonomy" id="73025"/>
    <lineage>
        <taxon>Eukaryota</taxon>
        <taxon>Discoba</taxon>
        <taxon>Euglenozoa</taxon>
        <taxon>Euglenida</taxon>
        <taxon>Spirocuta</taxon>
        <taxon>Euglenophyceae</taxon>
        <taxon>Eutreptiales</taxon>
        <taxon>Eutreptiaceae</taxon>
        <taxon>Eutreptiella</taxon>
    </lineage>
</organism>
<gene>
    <name evidence="3" type="ORF">EGYM00163_LOCUS15935</name>
</gene>
<feature type="region of interest" description="Disordered" evidence="2">
    <location>
        <begin position="374"/>
        <end position="493"/>
    </location>
</feature>
<feature type="region of interest" description="Disordered" evidence="2">
    <location>
        <begin position="326"/>
        <end position="355"/>
    </location>
</feature>
<feature type="compositionally biased region" description="Low complexity" evidence="2">
    <location>
        <begin position="434"/>
        <end position="445"/>
    </location>
</feature>
<sequence>MKNFMASINQMLNAARAQPGGGVRTSAPPSATNFTLPTATPTTTSSFTTLPASLPHDQKSSLPTTHTTAAGLVPPQPAPTTQFPPAPPMAHPTGPAPQMGTTPTHPLQMAPMLPNLATTSPLPTPSSPADMASPFQSLAAASAPSAGTGQMPNIIPANIMSAFAQNNGNGGGNGGGGNFRLPCMSFDQYGHNWMRYPFFNAEKVMLALLMQQKNKMESESRVQQLNQALLARGIDPMNFAFNQRRAQWQAEQDAKQRQSQVFAQILGISQASPTPVAFTGTSGQPAQQSFTPNAQAISPQAPQPTVDPIAGSTSPAQLAAALGLKTVPTSSPDPSVPASSPGATSETSTSSAALSTQGAAEILTKLQELLMGAQQNPDNAPGHTVNSAATAANSQQPPLSFPPPPPGPPAPHQGLGGFIPCSQDFVSQDPFSMPPTSRSTSQTSPLLGQPAGDHSKRSRADRTPVIVPDATPTPNAKRPIIVDRPSPKDLFGAGTCTEQEVTIDLRDATELARQLELEAENDARLAELTAAAQRKSRRGKQAAHKPGVVDSAARKILSRSVRTAKANDSVYVVHLVEDEQVYSYSAGLVQKVTGSDIHVLLLPTIDSPAATLLPDAASSSTSSPPKTITTQAIWIFTQEAWAREAMVSLNDLIIFQV</sequence>
<name>A0A7S4CS65_9EUGL</name>
<protein>
    <submittedName>
        <fullName evidence="3">Uncharacterized protein</fullName>
    </submittedName>
</protein>
<feature type="compositionally biased region" description="Polar residues" evidence="2">
    <location>
        <begin position="374"/>
        <end position="396"/>
    </location>
</feature>
<feature type="coiled-coil region" evidence="1">
    <location>
        <begin position="498"/>
        <end position="525"/>
    </location>
</feature>